<dbReference type="OrthoDB" id="531141at2759"/>
<dbReference type="SUPFAM" id="SSF51206">
    <property type="entry name" value="cAMP-binding domain-like"/>
    <property type="match status" value="1"/>
</dbReference>
<evidence type="ECO:0000259" key="8">
    <source>
        <dbReference type="PROSITE" id="PS50045"/>
    </source>
</evidence>
<keyword evidence="4" id="KW-0067">ATP-binding</keyword>
<feature type="transmembrane region" description="Helical" evidence="6">
    <location>
        <begin position="558"/>
        <end position="579"/>
    </location>
</feature>
<evidence type="ECO:0000256" key="3">
    <source>
        <dbReference type="ARBA" id="ARBA00022741"/>
    </source>
</evidence>
<dbReference type="InterPro" id="IPR017896">
    <property type="entry name" value="4Fe4S_Fe-S-bd"/>
</dbReference>
<dbReference type="Pfam" id="PF25601">
    <property type="entry name" value="AAA_lid_14"/>
    <property type="match status" value="1"/>
</dbReference>
<evidence type="ECO:0000313" key="11">
    <source>
        <dbReference type="Proteomes" id="UP000007264"/>
    </source>
</evidence>
<feature type="domain" description="4Fe-4S ferredoxin-type" evidence="9">
    <location>
        <begin position="645"/>
        <end position="674"/>
    </location>
</feature>
<dbReference type="GO" id="GO:0005524">
    <property type="term" value="F:ATP binding"/>
    <property type="evidence" value="ECO:0007669"/>
    <property type="project" value="InterPro"/>
</dbReference>
<keyword evidence="11" id="KW-1185">Reference proteome</keyword>
<evidence type="ECO:0008006" key="12">
    <source>
        <dbReference type="Google" id="ProtNLM"/>
    </source>
</evidence>
<accession>I0YYF9</accession>
<feature type="domain" description="Cyclic nucleotide-binding" evidence="7">
    <location>
        <begin position="94"/>
        <end position="190"/>
    </location>
</feature>
<dbReference type="InterPro" id="IPR018490">
    <property type="entry name" value="cNMP-bd_dom_sf"/>
</dbReference>
<reference evidence="10 11" key="1">
    <citation type="journal article" date="2012" name="Genome Biol.">
        <title>The genome of the polar eukaryotic microalga coccomyxa subellipsoidea reveals traits of cold adaptation.</title>
        <authorList>
            <person name="Blanc G."/>
            <person name="Agarkova I."/>
            <person name="Grimwood J."/>
            <person name="Kuo A."/>
            <person name="Brueggeman A."/>
            <person name="Dunigan D."/>
            <person name="Gurnon J."/>
            <person name="Ladunga I."/>
            <person name="Lindquist E."/>
            <person name="Lucas S."/>
            <person name="Pangilinan J."/>
            <person name="Proschold T."/>
            <person name="Salamov A."/>
            <person name="Schmutz J."/>
            <person name="Weeks D."/>
            <person name="Yamada T."/>
            <person name="Claverie J.M."/>
            <person name="Grigoriev I."/>
            <person name="Van Etten J."/>
            <person name="Lomsadze A."/>
            <person name="Borodovsky M."/>
        </authorList>
    </citation>
    <scope>NUCLEOTIDE SEQUENCE [LARGE SCALE GENOMIC DNA]</scope>
    <source>
        <strain evidence="10 11">C-169</strain>
    </source>
</reference>
<organism evidence="10 11">
    <name type="scientific">Coccomyxa subellipsoidea (strain C-169)</name>
    <name type="common">Green microalga</name>
    <dbReference type="NCBI Taxonomy" id="574566"/>
    <lineage>
        <taxon>Eukaryota</taxon>
        <taxon>Viridiplantae</taxon>
        <taxon>Chlorophyta</taxon>
        <taxon>core chlorophytes</taxon>
        <taxon>Trebouxiophyceae</taxon>
        <taxon>Trebouxiophyceae incertae sedis</taxon>
        <taxon>Coccomyxaceae</taxon>
        <taxon>Coccomyxa</taxon>
        <taxon>Coccomyxa subellipsoidea</taxon>
    </lineage>
</organism>
<feature type="domain" description="Sigma-54 factor interaction" evidence="8">
    <location>
        <begin position="336"/>
        <end position="398"/>
    </location>
</feature>
<dbReference type="Proteomes" id="UP000007264">
    <property type="component" value="Unassembled WGS sequence"/>
</dbReference>
<dbReference type="InterPro" id="IPR002078">
    <property type="entry name" value="Sigma_54_int"/>
</dbReference>
<dbReference type="CDD" id="cd00038">
    <property type="entry name" value="CAP_ED"/>
    <property type="match status" value="1"/>
</dbReference>
<dbReference type="Pfam" id="PF12801">
    <property type="entry name" value="Fer4_5"/>
    <property type="match status" value="2"/>
</dbReference>
<dbReference type="InterPro" id="IPR058031">
    <property type="entry name" value="AAA_lid_NorR"/>
</dbReference>
<keyword evidence="6" id="KW-0812">Transmembrane</keyword>
<dbReference type="PROSITE" id="PS50045">
    <property type="entry name" value="SIGMA54_INTERACT_4"/>
    <property type="match status" value="2"/>
</dbReference>
<dbReference type="STRING" id="574566.I0YYF9"/>
<dbReference type="Pfam" id="PF00158">
    <property type="entry name" value="Sigma54_activat"/>
    <property type="match status" value="1"/>
</dbReference>
<dbReference type="KEGG" id="csl:COCSUDRAFT_53335"/>
<gene>
    <name evidence="10" type="ORF">COCSUDRAFT_53335</name>
</gene>
<keyword evidence="6" id="KW-1133">Transmembrane helix</keyword>
<evidence type="ECO:0000313" key="10">
    <source>
        <dbReference type="EMBL" id="EIE23428.1"/>
    </source>
</evidence>
<dbReference type="PANTHER" id="PTHR30224">
    <property type="entry name" value="ELECTRON TRANSPORT PROTEIN"/>
    <property type="match status" value="1"/>
</dbReference>
<keyword evidence="2" id="KW-1003">Cell membrane</keyword>
<dbReference type="InterPro" id="IPR027417">
    <property type="entry name" value="P-loop_NTPase"/>
</dbReference>
<dbReference type="InterPro" id="IPR017900">
    <property type="entry name" value="4Fe4S_Fe_S_CS"/>
</dbReference>
<dbReference type="Gene3D" id="2.60.120.10">
    <property type="entry name" value="Jelly Rolls"/>
    <property type="match status" value="1"/>
</dbReference>
<dbReference type="InterPro" id="IPR052378">
    <property type="entry name" value="NosR_regulator"/>
</dbReference>
<evidence type="ECO:0000256" key="6">
    <source>
        <dbReference type="SAM" id="Phobius"/>
    </source>
</evidence>
<dbReference type="PROSITE" id="PS50042">
    <property type="entry name" value="CNMP_BINDING_3"/>
    <property type="match status" value="1"/>
</dbReference>
<feature type="domain" description="Sigma-54 factor interaction" evidence="8">
    <location>
        <begin position="241"/>
        <end position="334"/>
    </location>
</feature>
<feature type="transmembrane region" description="Helical" evidence="6">
    <location>
        <begin position="687"/>
        <end position="707"/>
    </location>
</feature>
<dbReference type="Gene3D" id="1.10.8.60">
    <property type="match status" value="1"/>
</dbReference>
<dbReference type="Gene3D" id="3.40.50.300">
    <property type="entry name" value="P-loop containing nucleotide triphosphate hydrolases"/>
    <property type="match status" value="1"/>
</dbReference>
<evidence type="ECO:0000256" key="5">
    <source>
        <dbReference type="ARBA" id="ARBA00023136"/>
    </source>
</evidence>
<evidence type="ECO:0000256" key="4">
    <source>
        <dbReference type="ARBA" id="ARBA00022840"/>
    </source>
</evidence>
<feature type="transmembrane region" description="Helical" evidence="6">
    <location>
        <begin position="768"/>
        <end position="787"/>
    </location>
</feature>
<dbReference type="PROSITE" id="PS51379">
    <property type="entry name" value="4FE4S_FER_2"/>
    <property type="match status" value="1"/>
</dbReference>
<evidence type="ECO:0000259" key="7">
    <source>
        <dbReference type="PROSITE" id="PS50042"/>
    </source>
</evidence>
<dbReference type="SUPFAM" id="SSF52540">
    <property type="entry name" value="P-loop containing nucleoside triphosphate hydrolases"/>
    <property type="match status" value="1"/>
</dbReference>
<dbReference type="RefSeq" id="XP_005647972.1">
    <property type="nucleotide sequence ID" value="XM_005647915.1"/>
</dbReference>
<sequence>MQTGAVFVFPSMKGCTLHQHVPSVNVGPLVSHRWPNLPKPRHTETLRGLKAMTKLRASASETLTTVRDGGSSSARARVSKVMQQNSAWLQQQEPFCRLPASACMALADAIQVELVLEGEKLLRTDQRITDLILLRDGRLQGSVQQSSDTGPGQVVGLRELLLGQRIGEDVGPAGGQATIWRIPEKAFRAIARQHPDLSLLLFQAAFGATGALTQALQARGDDATKWQSLRPFLVASPKRGIVGNSKYAARLRKDILDAARDPARGAVFIFGEPGLEKDEAAALVHFGSRDRREPMARVDCERAGDGLAADLFGAGSRPGLLEWLGAGTLLLNNVHRVPPLRVRPGDIADLARYFVRQAARRKGLPQANLTQEAIRHLESYTFPNNIKELESILDRAASQLTGDKALQVPEDVFWFATQAQDRFRWNLLRPLPLLQRLFRSKLWPEEINFKFTAFVYPAFVALLLFGPQDRAHNFGLNLFWCYWWPLIFIVYPFLGRIWCAVCPFMIYGEIVQRWRLAQGVVLRKWPHKSMDRWGPWFLWALFAAILVWEEVWDLPQTAYLSGWLLIIITAGAMVCSWFFERRLWCRHLCPIGGMNGMFAKLSMTELRAQPGVCSGNCSTYHCYKGGPEEPPLGQETGGCPLYSHPAQLTDNRNCVLCMECDKACPHDNLEFRLRVPGVDLWSTHKPIAAELALLFTLLGAVYVHHLPQLLQQLGLDPDLVQAQTPHIIVSTLVLLAPGCIALGAHGLAELADAVSAMLPGKPFLELAYGYMPLVWAGTLAHYLLPFFSEAGRLLPWIIPEGPVWPRLAGGVTAFLQGTCLLSGAALSLLLTRKIGARPWVRLAPQCLAVLGFTAELWALLLP</sequence>
<name>I0YYF9_COCSC</name>
<comment type="caution">
    <text evidence="10">The sequence shown here is derived from an EMBL/GenBank/DDBJ whole genome shotgun (WGS) entry which is preliminary data.</text>
</comment>
<dbReference type="GO" id="GO:0005886">
    <property type="term" value="C:plasma membrane"/>
    <property type="evidence" value="ECO:0007669"/>
    <property type="project" value="UniProtKB-SubCell"/>
</dbReference>
<feature type="transmembrane region" description="Helical" evidence="6">
    <location>
        <begin position="842"/>
        <end position="860"/>
    </location>
</feature>
<evidence type="ECO:0000259" key="9">
    <source>
        <dbReference type="PROSITE" id="PS51379"/>
    </source>
</evidence>
<evidence type="ECO:0000256" key="2">
    <source>
        <dbReference type="ARBA" id="ARBA00022475"/>
    </source>
</evidence>
<feature type="transmembrane region" description="Helical" evidence="6">
    <location>
        <begin position="486"/>
        <end position="507"/>
    </location>
</feature>
<dbReference type="AlphaFoldDB" id="I0YYF9"/>
<protein>
    <recommendedName>
        <fullName evidence="12">4Fe-4S binding protein</fullName>
    </recommendedName>
</protein>
<keyword evidence="5 6" id="KW-0472">Membrane</keyword>
<dbReference type="PROSITE" id="PS00198">
    <property type="entry name" value="4FE4S_FER_1"/>
    <property type="match status" value="1"/>
</dbReference>
<evidence type="ECO:0000256" key="1">
    <source>
        <dbReference type="ARBA" id="ARBA00004236"/>
    </source>
</evidence>
<dbReference type="GO" id="GO:0006355">
    <property type="term" value="P:regulation of DNA-templated transcription"/>
    <property type="evidence" value="ECO:0007669"/>
    <property type="project" value="InterPro"/>
</dbReference>
<feature type="transmembrane region" description="Helical" evidence="6">
    <location>
        <begin position="807"/>
        <end position="830"/>
    </location>
</feature>
<dbReference type="EMBL" id="AGSI01000007">
    <property type="protein sequence ID" value="EIE23428.1"/>
    <property type="molecule type" value="Genomic_DNA"/>
</dbReference>
<dbReference type="eggNOG" id="ENOG502QUJD">
    <property type="taxonomic scope" value="Eukaryota"/>
</dbReference>
<dbReference type="InterPro" id="IPR014710">
    <property type="entry name" value="RmlC-like_jellyroll"/>
</dbReference>
<proteinExistence type="predicted"/>
<keyword evidence="3" id="KW-0547">Nucleotide-binding</keyword>
<comment type="subcellular location">
    <subcellularLocation>
        <location evidence="1">Cell membrane</location>
    </subcellularLocation>
</comment>
<feature type="transmembrane region" description="Helical" evidence="6">
    <location>
        <begin position="533"/>
        <end position="552"/>
    </location>
</feature>
<dbReference type="SUPFAM" id="SSF54862">
    <property type="entry name" value="4Fe-4S ferredoxins"/>
    <property type="match status" value="1"/>
</dbReference>
<feature type="transmembrane region" description="Helical" evidence="6">
    <location>
        <begin position="727"/>
        <end position="748"/>
    </location>
</feature>
<dbReference type="GeneID" id="17041420"/>
<dbReference type="InterPro" id="IPR000595">
    <property type="entry name" value="cNMP-bd_dom"/>
</dbReference>
<dbReference type="PANTHER" id="PTHR30224:SF4">
    <property type="entry name" value="ELECTRON TRANSPORT PROTEIN YCCM-RELATED"/>
    <property type="match status" value="1"/>
</dbReference>